<proteinExistence type="predicted"/>
<dbReference type="Gene3D" id="1.10.510.10">
    <property type="entry name" value="Transferase(Phosphotransferase) domain 1"/>
    <property type="match status" value="1"/>
</dbReference>
<dbReference type="SMART" id="SM00220">
    <property type="entry name" value="S_TKc"/>
    <property type="match status" value="1"/>
</dbReference>
<evidence type="ECO:0000313" key="11">
    <source>
        <dbReference type="Proteomes" id="UP000249061"/>
    </source>
</evidence>
<gene>
    <name evidence="10" type="ORF">DI536_14220</name>
</gene>
<reference evidence="10 11" key="1">
    <citation type="submission" date="2017-08" db="EMBL/GenBank/DDBJ databases">
        <title>Infants hospitalized years apart are colonized by the same room-sourced microbial strains.</title>
        <authorList>
            <person name="Brooks B."/>
            <person name="Olm M.R."/>
            <person name="Firek B.A."/>
            <person name="Baker R."/>
            <person name="Thomas B.C."/>
            <person name="Morowitz M.J."/>
            <person name="Banfield J.F."/>
        </authorList>
    </citation>
    <scope>NUCLEOTIDE SEQUENCE [LARGE SCALE GENOMIC DNA]</scope>
    <source>
        <strain evidence="10">S2_003_000_R2_14</strain>
    </source>
</reference>
<sequence length="829" mass="88107">MLCYRCGTHVPDTAEKCPTCGQNLSNGGLRQATGTFSRRRAATSSIEGAPYKPQDLVANRYLIKDIAGAGPLGFVFRAHDKEIDVEVALKVINPKLLQSADERKQFARQIRLARKLSHPNLVRVYEEGEDAERPFFTSQYLDGLTLRKIIDLRLQKGQFFALIEIEPILAQICAALDGAHKVGPHSDLKPDNVLVLPDLLKVTDFGLGLAMPRLPFVQAMKARKSDKYLAPELVEGSEIDSRADIYSVGVILGEMLSGLTPDGAIPELQRRNPEVPAQLEGIYRKAVNSNPNARFKTAGDMMAEISELQRKLAPPAPPKAPRAEPASGVVPAARPRTSTGMLQLSPRRDKPPPPVPEMPLPPPPPPESGENLMPDATQPVDPAQIARALKSESEARKDREETEVIDSGMFVAQLENDDHVETRALVETVAPPPSVIVPPPPVFASAQKQAKKNRTWMLVTLLIVAGVGVGAGGGFFLIQRQRALTNPVVEQPQNDDAARVAAEAAAKEKAAAEAAAIEKAADEKIAADKLAAEKLAAEKLAADKLAADKAAAEKAEADKLAAEKTKNASDEKAAKAEAARLAKEAADREKAEKAAADKAAREAALAEKKAAAEKAAADKAAAKEKAEKEKLLAAASPVVAAGSGGCPEGMRPVAGGAFKMGTAPGDPMMGFDEKALSSVDVSAFCIDAFEYPNKRGASPTASIGFADAKRLCEAQSKRLCSEAEWEKACKGPGGAKWPYGATFDADSCNTEDDIGDARSLAPAGRFSKCRSGYGVADMSGNVAEWTADRIIKGGSFASGDYAVRCSARKNGASFAKSTEVGFRCCADQR</sequence>
<evidence type="ECO:0000256" key="6">
    <source>
        <dbReference type="SAM" id="Coils"/>
    </source>
</evidence>
<evidence type="ECO:0000256" key="5">
    <source>
        <dbReference type="ARBA" id="ARBA00022840"/>
    </source>
</evidence>
<feature type="transmembrane region" description="Helical" evidence="8">
    <location>
        <begin position="456"/>
        <end position="478"/>
    </location>
</feature>
<evidence type="ECO:0000256" key="3">
    <source>
        <dbReference type="ARBA" id="ARBA00022741"/>
    </source>
</evidence>
<evidence type="ECO:0000256" key="1">
    <source>
        <dbReference type="ARBA" id="ARBA00012513"/>
    </source>
</evidence>
<evidence type="ECO:0000256" key="8">
    <source>
        <dbReference type="SAM" id="Phobius"/>
    </source>
</evidence>
<dbReference type="InterPro" id="IPR016187">
    <property type="entry name" value="CTDL_fold"/>
</dbReference>
<dbReference type="Pfam" id="PF00069">
    <property type="entry name" value="Pkinase"/>
    <property type="match status" value="1"/>
</dbReference>
<keyword evidence="4 10" id="KW-0418">Kinase</keyword>
<dbReference type="Pfam" id="PF03781">
    <property type="entry name" value="FGE-sulfatase"/>
    <property type="match status" value="1"/>
</dbReference>
<evidence type="ECO:0000259" key="9">
    <source>
        <dbReference type="PROSITE" id="PS50011"/>
    </source>
</evidence>
<dbReference type="SUPFAM" id="SSF56436">
    <property type="entry name" value="C-type lectin-like"/>
    <property type="match status" value="1"/>
</dbReference>
<dbReference type="EC" id="2.7.11.1" evidence="1"/>
<dbReference type="PANTHER" id="PTHR43671:SF13">
    <property type="entry name" value="SERINE_THREONINE-PROTEIN KINASE NEK2"/>
    <property type="match status" value="1"/>
</dbReference>
<dbReference type="InterPro" id="IPR000719">
    <property type="entry name" value="Prot_kinase_dom"/>
</dbReference>
<dbReference type="InterPro" id="IPR011009">
    <property type="entry name" value="Kinase-like_dom_sf"/>
</dbReference>
<dbReference type="Gene3D" id="3.30.200.20">
    <property type="entry name" value="Phosphorylase Kinase, domain 1"/>
    <property type="match status" value="1"/>
</dbReference>
<dbReference type="CDD" id="cd14014">
    <property type="entry name" value="STKc_PknB_like"/>
    <property type="match status" value="1"/>
</dbReference>
<dbReference type="PROSITE" id="PS50011">
    <property type="entry name" value="PROTEIN_KINASE_DOM"/>
    <property type="match status" value="1"/>
</dbReference>
<evidence type="ECO:0000256" key="4">
    <source>
        <dbReference type="ARBA" id="ARBA00022777"/>
    </source>
</evidence>
<feature type="coiled-coil region" evidence="6">
    <location>
        <begin position="596"/>
        <end position="629"/>
    </location>
</feature>
<dbReference type="Gene3D" id="3.90.1580.10">
    <property type="entry name" value="paralog of FGE (formylglycine-generating enzyme)"/>
    <property type="match status" value="1"/>
</dbReference>
<evidence type="ECO:0000256" key="7">
    <source>
        <dbReference type="SAM" id="MobiDB-lite"/>
    </source>
</evidence>
<evidence type="ECO:0000313" key="10">
    <source>
        <dbReference type="EMBL" id="PZR12725.1"/>
    </source>
</evidence>
<feature type="region of interest" description="Disordered" evidence="7">
    <location>
        <begin position="312"/>
        <end position="374"/>
    </location>
</feature>
<keyword evidence="8" id="KW-1133">Transmembrane helix</keyword>
<dbReference type="PANTHER" id="PTHR43671">
    <property type="entry name" value="SERINE/THREONINE-PROTEIN KINASE NEK"/>
    <property type="match status" value="1"/>
</dbReference>
<keyword evidence="5" id="KW-0067">ATP-binding</keyword>
<feature type="region of interest" description="Disordered" evidence="7">
    <location>
        <begin position="562"/>
        <end position="595"/>
    </location>
</feature>
<dbReference type="EMBL" id="QFQP01000011">
    <property type="protein sequence ID" value="PZR12725.1"/>
    <property type="molecule type" value="Genomic_DNA"/>
</dbReference>
<keyword evidence="2" id="KW-0808">Transferase</keyword>
<dbReference type="GO" id="GO:0004674">
    <property type="term" value="F:protein serine/threonine kinase activity"/>
    <property type="evidence" value="ECO:0007669"/>
    <property type="project" value="UniProtKB-EC"/>
</dbReference>
<evidence type="ECO:0000256" key="2">
    <source>
        <dbReference type="ARBA" id="ARBA00022679"/>
    </source>
</evidence>
<dbReference type="InterPro" id="IPR005532">
    <property type="entry name" value="SUMF_dom"/>
</dbReference>
<protein>
    <recommendedName>
        <fullName evidence="1">non-specific serine/threonine protein kinase</fullName>
        <ecNumber evidence="1">2.7.11.1</ecNumber>
    </recommendedName>
</protein>
<dbReference type="AlphaFoldDB" id="A0A2W5TN96"/>
<keyword evidence="8" id="KW-0472">Membrane</keyword>
<feature type="compositionally biased region" description="Pro residues" evidence="7">
    <location>
        <begin position="352"/>
        <end position="367"/>
    </location>
</feature>
<dbReference type="InterPro" id="IPR050660">
    <property type="entry name" value="NEK_Ser/Thr_kinase"/>
</dbReference>
<keyword evidence="3" id="KW-0547">Nucleotide-binding</keyword>
<name>A0A2W5TN96_9BACT</name>
<organism evidence="10 11">
    <name type="scientific">Archangium gephyra</name>
    <dbReference type="NCBI Taxonomy" id="48"/>
    <lineage>
        <taxon>Bacteria</taxon>
        <taxon>Pseudomonadati</taxon>
        <taxon>Myxococcota</taxon>
        <taxon>Myxococcia</taxon>
        <taxon>Myxococcales</taxon>
        <taxon>Cystobacterineae</taxon>
        <taxon>Archangiaceae</taxon>
        <taxon>Archangium</taxon>
    </lineage>
</organism>
<dbReference type="GO" id="GO:0005524">
    <property type="term" value="F:ATP binding"/>
    <property type="evidence" value="ECO:0007669"/>
    <property type="project" value="UniProtKB-KW"/>
</dbReference>
<feature type="domain" description="Protein kinase" evidence="9">
    <location>
        <begin position="61"/>
        <end position="333"/>
    </location>
</feature>
<keyword evidence="6" id="KW-0175">Coiled coil</keyword>
<dbReference type="Proteomes" id="UP000249061">
    <property type="component" value="Unassembled WGS sequence"/>
</dbReference>
<dbReference type="InterPro" id="IPR042095">
    <property type="entry name" value="SUMF_sf"/>
</dbReference>
<comment type="caution">
    <text evidence="10">The sequence shown here is derived from an EMBL/GenBank/DDBJ whole genome shotgun (WGS) entry which is preliminary data.</text>
</comment>
<dbReference type="SUPFAM" id="SSF56112">
    <property type="entry name" value="Protein kinase-like (PK-like)"/>
    <property type="match status" value="1"/>
</dbReference>
<accession>A0A2W5TN96</accession>
<keyword evidence="8" id="KW-0812">Transmembrane</keyword>